<evidence type="ECO:0000259" key="7">
    <source>
        <dbReference type="PROSITE" id="PS50110"/>
    </source>
</evidence>
<feature type="modified residue" description="4-aspartylphosphate" evidence="5">
    <location>
        <position position="58"/>
    </location>
</feature>
<name>A0ABZ0QKD5_9VIBR</name>
<dbReference type="SMART" id="SM00388">
    <property type="entry name" value="HisKA"/>
    <property type="match status" value="1"/>
</dbReference>
<protein>
    <recommendedName>
        <fullName evidence="2">histidine kinase</fullName>
        <ecNumber evidence="2">2.7.13.3</ecNumber>
    </recommendedName>
</protein>
<keyword evidence="3 5" id="KW-0597">Phosphoprotein</keyword>
<dbReference type="SUPFAM" id="SSF52172">
    <property type="entry name" value="CheY-like"/>
    <property type="match status" value="2"/>
</dbReference>
<comment type="catalytic activity">
    <reaction evidence="1">
        <text>ATP + protein L-histidine = ADP + protein N-phospho-L-histidine.</text>
        <dbReference type="EC" id="2.7.13.3"/>
    </reaction>
</comment>
<dbReference type="SMART" id="SM00448">
    <property type="entry name" value="REC"/>
    <property type="match status" value="2"/>
</dbReference>
<keyword evidence="4" id="KW-0378">Hydrolase</keyword>
<evidence type="ECO:0000256" key="3">
    <source>
        <dbReference type="ARBA" id="ARBA00022553"/>
    </source>
</evidence>
<dbReference type="SMART" id="SM00387">
    <property type="entry name" value="HATPase_c"/>
    <property type="match status" value="1"/>
</dbReference>
<dbReference type="Pfam" id="PF00512">
    <property type="entry name" value="HisKA"/>
    <property type="match status" value="1"/>
</dbReference>
<evidence type="ECO:0000313" key="8">
    <source>
        <dbReference type="EMBL" id="WPC76147.1"/>
    </source>
</evidence>
<feature type="domain" description="Histidine kinase" evidence="6">
    <location>
        <begin position="305"/>
        <end position="514"/>
    </location>
</feature>
<dbReference type="CDD" id="cd00082">
    <property type="entry name" value="HisKA"/>
    <property type="match status" value="1"/>
</dbReference>
<dbReference type="Proteomes" id="UP001304071">
    <property type="component" value="Chromosome 2"/>
</dbReference>
<dbReference type="Gene3D" id="3.40.50.2300">
    <property type="match status" value="2"/>
</dbReference>
<dbReference type="InterPro" id="IPR003594">
    <property type="entry name" value="HATPase_dom"/>
</dbReference>
<dbReference type="InterPro" id="IPR003661">
    <property type="entry name" value="HisK_dim/P_dom"/>
</dbReference>
<dbReference type="EC" id="2.7.13.3" evidence="2"/>
<dbReference type="SUPFAM" id="SSF55874">
    <property type="entry name" value="ATPase domain of HSP90 chaperone/DNA topoisomerase II/histidine kinase"/>
    <property type="match status" value="1"/>
</dbReference>
<dbReference type="EMBL" id="CP138204">
    <property type="protein sequence ID" value="WPC76147.1"/>
    <property type="molecule type" value="Genomic_DNA"/>
</dbReference>
<dbReference type="Gene3D" id="3.30.565.10">
    <property type="entry name" value="Histidine kinase-like ATPase, C-terminal domain"/>
    <property type="match status" value="1"/>
</dbReference>
<evidence type="ECO:0000313" key="9">
    <source>
        <dbReference type="Proteomes" id="UP001304071"/>
    </source>
</evidence>
<dbReference type="SUPFAM" id="SSF47384">
    <property type="entry name" value="Homodimeric domain of signal transducing histidine kinase"/>
    <property type="match status" value="1"/>
</dbReference>
<dbReference type="InterPro" id="IPR011006">
    <property type="entry name" value="CheY-like_superfamily"/>
</dbReference>
<dbReference type="Pfam" id="PF02518">
    <property type="entry name" value="HATPase_c"/>
    <property type="match status" value="1"/>
</dbReference>
<dbReference type="InterPro" id="IPR036890">
    <property type="entry name" value="HATPase_C_sf"/>
</dbReference>
<evidence type="ECO:0000256" key="2">
    <source>
        <dbReference type="ARBA" id="ARBA00012438"/>
    </source>
</evidence>
<feature type="modified residue" description="4-aspartylphosphate" evidence="5">
    <location>
        <position position="209"/>
    </location>
</feature>
<reference evidence="8 9" key="1">
    <citation type="submission" date="2023-11" db="EMBL/GenBank/DDBJ databases">
        <title>Plant-associative lifestyle of Vibrio porteresiae and its evolutionary dynamics.</title>
        <authorList>
            <person name="Rameshkumar N."/>
            <person name="Kirti K."/>
        </authorList>
    </citation>
    <scope>NUCLEOTIDE SEQUENCE [LARGE SCALE GENOMIC DNA]</scope>
    <source>
        <strain evidence="8 9">MSSRF30</strain>
    </source>
</reference>
<dbReference type="PROSITE" id="PS50110">
    <property type="entry name" value="RESPONSE_REGULATORY"/>
    <property type="match status" value="2"/>
</dbReference>
<evidence type="ECO:0000259" key="6">
    <source>
        <dbReference type="PROSITE" id="PS50109"/>
    </source>
</evidence>
<dbReference type="PANTHER" id="PTHR43547:SF2">
    <property type="entry name" value="HYBRID SIGNAL TRANSDUCTION HISTIDINE KINASE C"/>
    <property type="match status" value="1"/>
</dbReference>
<evidence type="ECO:0000256" key="5">
    <source>
        <dbReference type="PROSITE-ProRule" id="PRU00169"/>
    </source>
</evidence>
<dbReference type="Gene3D" id="1.10.287.130">
    <property type="match status" value="1"/>
</dbReference>
<evidence type="ECO:0000256" key="4">
    <source>
        <dbReference type="ARBA" id="ARBA00022801"/>
    </source>
</evidence>
<evidence type="ECO:0000256" key="1">
    <source>
        <dbReference type="ARBA" id="ARBA00000085"/>
    </source>
</evidence>
<dbReference type="PROSITE" id="PS50109">
    <property type="entry name" value="HIS_KIN"/>
    <property type="match status" value="1"/>
</dbReference>
<dbReference type="PANTHER" id="PTHR43547">
    <property type="entry name" value="TWO-COMPONENT HISTIDINE KINASE"/>
    <property type="match status" value="1"/>
</dbReference>
<dbReference type="RefSeq" id="WP_261896542.1">
    <property type="nucleotide sequence ID" value="NZ_AP024896.1"/>
</dbReference>
<dbReference type="InterPro" id="IPR005467">
    <property type="entry name" value="His_kinase_dom"/>
</dbReference>
<sequence length="537" mass="59416">MEFAPSTTFLVVDDFELMRKTLQNNLNALGFKNVILASDGEEAVRCLRNHAVDCIISDWNMPRMSGLQLLQFVRCDVQYQKIHFMMVTAEGERNMVNRAIDAGVDQFLVKPFTQITLREKITAMLKHGPRVLSKSALALNQTANAERISREESARNSKPLILAVDDVATNIAIIADTLKENYKVKAANSGVAALKICCAARQPDLILLDIMMPDMDGYQVCQTLKNNPKTAHIPIIFLTAKAETVDMKKGFELGAVDYITKPCNPDILKARVATHIKLKLAKDALEERVDALVENARLREDVERITRHDLKNPLAAIIGTCEAIATDKWIPNYQSSIGDIREAAMSMLGMINRTLDIYKIEAGIYRPTITKVNLAELVLRMVNGFRMQAHKRGIKFVLESPDECIVMAEEMLCISLFGNLINNAVEVSPDNATIRLTVEPYGDYGRVSIQNSGMIPLEIQHCLFDKYVTAGKKGGTGLGTYSAKLMTETQKGKIQFETDASTGTTFMVDLPLPVANTNSSNSANTLADLQATLDALQ</sequence>
<dbReference type="InterPro" id="IPR036097">
    <property type="entry name" value="HisK_dim/P_sf"/>
</dbReference>
<feature type="domain" description="Response regulatory" evidence="7">
    <location>
        <begin position="160"/>
        <end position="276"/>
    </location>
</feature>
<keyword evidence="9" id="KW-1185">Reference proteome</keyword>
<feature type="domain" description="Response regulatory" evidence="7">
    <location>
        <begin position="8"/>
        <end position="125"/>
    </location>
</feature>
<dbReference type="CDD" id="cd19920">
    <property type="entry name" value="REC_PA4781-like"/>
    <property type="match status" value="1"/>
</dbReference>
<dbReference type="InterPro" id="IPR001789">
    <property type="entry name" value="Sig_transdc_resp-reg_receiver"/>
</dbReference>
<accession>A0ABZ0QKD5</accession>
<dbReference type="Pfam" id="PF00072">
    <property type="entry name" value="Response_reg"/>
    <property type="match status" value="2"/>
</dbReference>
<gene>
    <name evidence="8" type="ORF">R8Z52_24885</name>
</gene>
<proteinExistence type="predicted"/>
<organism evidence="8 9">
    <name type="scientific">Vibrio porteresiae DSM 19223</name>
    <dbReference type="NCBI Taxonomy" id="1123496"/>
    <lineage>
        <taxon>Bacteria</taxon>
        <taxon>Pseudomonadati</taxon>
        <taxon>Pseudomonadota</taxon>
        <taxon>Gammaproteobacteria</taxon>
        <taxon>Vibrionales</taxon>
        <taxon>Vibrionaceae</taxon>
        <taxon>Vibrio</taxon>
    </lineage>
</organism>